<keyword evidence="1" id="KW-0175">Coiled coil</keyword>
<dbReference type="EMBL" id="GG663752">
    <property type="protein sequence ID" value="EEH50978.1"/>
    <property type="molecule type" value="Genomic_DNA"/>
</dbReference>
<name>C1N9N5_MICPC</name>
<reference evidence="3 4" key="1">
    <citation type="journal article" date="2009" name="Science">
        <title>Green evolution and dynamic adaptations revealed by genomes of the marine picoeukaryotes Micromonas.</title>
        <authorList>
            <person name="Worden A.Z."/>
            <person name="Lee J.H."/>
            <person name="Mock T."/>
            <person name="Rouze P."/>
            <person name="Simmons M.P."/>
            <person name="Aerts A.L."/>
            <person name="Allen A.E."/>
            <person name="Cuvelier M.L."/>
            <person name="Derelle E."/>
            <person name="Everett M.V."/>
            <person name="Foulon E."/>
            <person name="Grimwood J."/>
            <person name="Gundlach H."/>
            <person name="Henrissat B."/>
            <person name="Napoli C."/>
            <person name="McDonald S.M."/>
            <person name="Parker M.S."/>
            <person name="Rombauts S."/>
            <person name="Salamov A."/>
            <person name="Von Dassow P."/>
            <person name="Badger J.H."/>
            <person name="Coutinho P.M."/>
            <person name="Demir E."/>
            <person name="Dubchak I."/>
            <person name="Gentemann C."/>
            <person name="Eikrem W."/>
            <person name="Gready J.E."/>
            <person name="John U."/>
            <person name="Lanier W."/>
            <person name="Lindquist E.A."/>
            <person name="Lucas S."/>
            <person name="Mayer K.F."/>
            <person name="Moreau H."/>
            <person name="Not F."/>
            <person name="Otillar R."/>
            <person name="Panaud O."/>
            <person name="Pangilinan J."/>
            <person name="Paulsen I."/>
            <person name="Piegu B."/>
            <person name="Poliakov A."/>
            <person name="Robbens S."/>
            <person name="Schmutz J."/>
            <person name="Toulza E."/>
            <person name="Wyss T."/>
            <person name="Zelensky A."/>
            <person name="Zhou K."/>
            <person name="Armbrust E.V."/>
            <person name="Bhattacharya D."/>
            <person name="Goodenough U.W."/>
            <person name="Van de Peer Y."/>
            <person name="Grigoriev I.V."/>
        </authorList>
    </citation>
    <scope>NUCLEOTIDE SEQUENCE [LARGE SCALE GENOMIC DNA]</scope>
    <source>
        <strain evidence="3 4">CCMP1545</strain>
    </source>
</reference>
<proteinExistence type="predicted"/>
<sequence>MHAARAPVLRPLGAAPARKRHAARASRTLRGRALVAASSENEETTTIITNNDHRPTASVEETASGDLLYRFADVDSRTGALAFTSRDGVDVYALGAMARIAEETNPVGPSEDAALRLATKMRTDLNDDDDDDVEAAGARLVASLRAELDDARAKLKRAEEDERYARDELEVARVALVEEARERVSATRELKATHDLQVWDLEDYIQVSR</sequence>
<feature type="coiled-coil region" evidence="1">
    <location>
        <begin position="141"/>
        <end position="168"/>
    </location>
</feature>
<evidence type="ECO:0000313" key="4">
    <source>
        <dbReference type="Proteomes" id="UP000001876"/>
    </source>
</evidence>
<gene>
    <name evidence="3" type="ORF">MICPUCDRAFT_54556</name>
</gene>
<feature type="compositionally biased region" description="Basic residues" evidence="2">
    <location>
        <begin position="17"/>
        <end position="27"/>
    </location>
</feature>
<evidence type="ECO:0000256" key="1">
    <source>
        <dbReference type="SAM" id="Coils"/>
    </source>
</evidence>
<accession>C1N9N5</accession>
<evidence type="ECO:0000313" key="3">
    <source>
        <dbReference type="EMBL" id="EEH50978.1"/>
    </source>
</evidence>
<dbReference type="Proteomes" id="UP000001876">
    <property type="component" value="Unassembled WGS sequence"/>
</dbReference>
<keyword evidence="4" id="KW-1185">Reference proteome</keyword>
<protein>
    <submittedName>
        <fullName evidence="3">Predicted protein</fullName>
    </submittedName>
</protein>
<feature type="region of interest" description="Disordered" evidence="2">
    <location>
        <begin position="1"/>
        <end position="27"/>
    </location>
</feature>
<dbReference type="AlphaFoldDB" id="C1N9N5"/>
<dbReference type="RefSeq" id="XP_003064644.1">
    <property type="nucleotide sequence ID" value="XM_003064598.1"/>
</dbReference>
<organism evidence="4">
    <name type="scientific">Micromonas pusilla (strain CCMP1545)</name>
    <name type="common">Picoplanktonic green alga</name>
    <dbReference type="NCBI Taxonomy" id="564608"/>
    <lineage>
        <taxon>Eukaryota</taxon>
        <taxon>Viridiplantae</taxon>
        <taxon>Chlorophyta</taxon>
        <taxon>Mamiellophyceae</taxon>
        <taxon>Mamiellales</taxon>
        <taxon>Mamiellaceae</taxon>
        <taxon>Micromonas</taxon>
    </lineage>
</organism>
<dbReference type="GeneID" id="9690208"/>
<evidence type="ECO:0000256" key="2">
    <source>
        <dbReference type="SAM" id="MobiDB-lite"/>
    </source>
</evidence>
<dbReference type="KEGG" id="mpp:MICPUCDRAFT_54556"/>